<evidence type="ECO:0000313" key="11">
    <source>
        <dbReference type="Proteomes" id="UP000308891"/>
    </source>
</evidence>
<dbReference type="NCBIfam" id="NF006679">
    <property type="entry name" value="PRK09228.1"/>
    <property type="match status" value="1"/>
</dbReference>
<gene>
    <name evidence="10" type="primary">guaD</name>
    <name evidence="10" type="ORF">E5K04_09525</name>
</gene>
<name>A0A4T0UU20_9NEIS</name>
<accession>A0A4T0UU20</accession>
<sequence>MTVQFIRGEVISFKDDPFLCGSESAIVHEEDGLICIEDGKIKAFGSYSEIKGMIPADASITHYKDSIICPGFIDGHVHYPQIQMIGAFGEHLLDWLNKYTFPTESNFADKSYADDVAKRFLKKLIGAGTTTAAVYCTVHPQSVDAFFEESSRWNTRMVAGKVLMDRNAPEWLLDTAQSAYDDSKRLAGKWHHAGRQLYCVTPRFAPSCSDEQLELAGQLLKEQTDQPLFMQTHLDENVDEIAWVKQLFPGSKNYLDVYDKAGLVGPRSIFGHGVHCDEDEFHVLHEKGAGICHCPTSNNFLGSGLFKAFVAKDEKRPVRVGLGTDLGAGTSFSQLSTLNEAYKVSELNNTKLDAVHAFYLATRGGAELLYLEDTIGSIAPGMEADITVLDCGHDEFTQWRMGYANDLNERLFILMCLGNERNVKSTYVYGRCVYDRDRAEPFQYPQD</sequence>
<evidence type="ECO:0000256" key="8">
    <source>
        <dbReference type="RuleBase" id="RU366009"/>
    </source>
</evidence>
<keyword evidence="6 8" id="KW-0862">Zinc</keyword>
<dbReference type="InterPro" id="IPR006680">
    <property type="entry name" value="Amidohydro-rel"/>
</dbReference>
<dbReference type="RefSeq" id="WP_136553420.1">
    <property type="nucleotide sequence ID" value="NZ_STGJ01000009.1"/>
</dbReference>
<dbReference type="Gene3D" id="2.30.40.10">
    <property type="entry name" value="Urease, subunit C, domain 1"/>
    <property type="match status" value="1"/>
</dbReference>
<organism evidence="10 11">
    <name type="scientific">Crenobacter intestini</name>
    <dbReference type="NCBI Taxonomy" id="2563443"/>
    <lineage>
        <taxon>Bacteria</taxon>
        <taxon>Pseudomonadati</taxon>
        <taxon>Pseudomonadota</taxon>
        <taxon>Betaproteobacteria</taxon>
        <taxon>Neisseriales</taxon>
        <taxon>Neisseriaceae</taxon>
        <taxon>Crenobacter</taxon>
    </lineage>
</organism>
<dbReference type="InterPro" id="IPR032466">
    <property type="entry name" value="Metal_Hydrolase"/>
</dbReference>
<evidence type="ECO:0000256" key="7">
    <source>
        <dbReference type="NCBIfam" id="TIGR02967"/>
    </source>
</evidence>
<dbReference type="SUPFAM" id="SSF51556">
    <property type="entry name" value="Metallo-dependent hydrolases"/>
    <property type="match status" value="1"/>
</dbReference>
<proteinExistence type="inferred from homology"/>
<reference evidence="10 11" key="1">
    <citation type="submission" date="2019-04" db="EMBL/GenBank/DDBJ databases">
        <title>Crenobacter sp. nov.</title>
        <authorList>
            <person name="Shi S."/>
        </authorList>
    </citation>
    <scope>NUCLEOTIDE SEQUENCE [LARGE SCALE GENOMIC DNA]</scope>
    <source>
        <strain evidence="10 11">GY 70310</strain>
    </source>
</reference>
<dbReference type="EMBL" id="STGJ01000009">
    <property type="protein sequence ID" value="TIC82388.1"/>
    <property type="molecule type" value="Genomic_DNA"/>
</dbReference>
<dbReference type="NCBIfam" id="TIGR02967">
    <property type="entry name" value="guan_deamin"/>
    <property type="match status" value="1"/>
</dbReference>
<dbReference type="SUPFAM" id="SSF51338">
    <property type="entry name" value="Composite domain of metallo-dependent hydrolases"/>
    <property type="match status" value="2"/>
</dbReference>
<dbReference type="InterPro" id="IPR051607">
    <property type="entry name" value="Metallo-dep_hydrolases"/>
</dbReference>
<evidence type="ECO:0000256" key="3">
    <source>
        <dbReference type="ARBA" id="ARBA00012781"/>
    </source>
</evidence>
<feature type="domain" description="Amidohydrolase-related" evidence="9">
    <location>
        <begin position="67"/>
        <end position="432"/>
    </location>
</feature>
<protein>
    <recommendedName>
        <fullName evidence="3 7">Guanine deaminase</fullName>
        <shortName evidence="8">Guanase</shortName>
        <ecNumber evidence="3 7">3.5.4.3</ecNumber>
    </recommendedName>
    <alternativeName>
        <fullName evidence="8">Guanine aminohydrolase</fullName>
    </alternativeName>
</protein>
<dbReference type="FunFam" id="3.20.20.140:FF:000022">
    <property type="entry name" value="Guanine deaminase"/>
    <property type="match status" value="1"/>
</dbReference>
<comment type="cofactor">
    <cofactor evidence="8">
        <name>Zn(2+)</name>
        <dbReference type="ChEBI" id="CHEBI:29105"/>
    </cofactor>
    <text evidence="8">Binds 1 zinc ion per subunit.</text>
</comment>
<dbReference type="UniPathway" id="UPA00603">
    <property type="reaction ID" value="UER00660"/>
</dbReference>
<keyword evidence="5 8" id="KW-0378">Hydrolase</keyword>
<evidence type="ECO:0000256" key="5">
    <source>
        <dbReference type="ARBA" id="ARBA00022801"/>
    </source>
</evidence>
<comment type="caution">
    <text evidence="10">The sequence shown here is derived from an EMBL/GenBank/DDBJ whole genome shotgun (WGS) entry which is preliminary data.</text>
</comment>
<evidence type="ECO:0000259" key="9">
    <source>
        <dbReference type="Pfam" id="PF01979"/>
    </source>
</evidence>
<comment type="function">
    <text evidence="8">Catalyzes the hydrolytic deamination of guanine, producing xanthine and ammonia.</text>
</comment>
<dbReference type="GO" id="GO:0008892">
    <property type="term" value="F:guanine deaminase activity"/>
    <property type="evidence" value="ECO:0007669"/>
    <property type="project" value="UniProtKB-UniRule"/>
</dbReference>
<dbReference type="PANTHER" id="PTHR11271:SF6">
    <property type="entry name" value="GUANINE DEAMINASE"/>
    <property type="match status" value="1"/>
</dbReference>
<dbReference type="EC" id="3.5.4.3" evidence="3 7"/>
<dbReference type="GO" id="GO:0008270">
    <property type="term" value="F:zinc ion binding"/>
    <property type="evidence" value="ECO:0007669"/>
    <property type="project" value="UniProtKB-UniRule"/>
</dbReference>
<comment type="catalytic activity">
    <reaction evidence="8">
        <text>guanine + H2O + H(+) = xanthine + NH4(+)</text>
        <dbReference type="Rhea" id="RHEA:14665"/>
        <dbReference type="ChEBI" id="CHEBI:15377"/>
        <dbReference type="ChEBI" id="CHEBI:15378"/>
        <dbReference type="ChEBI" id="CHEBI:16235"/>
        <dbReference type="ChEBI" id="CHEBI:17712"/>
        <dbReference type="ChEBI" id="CHEBI:28938"/>
        <dbReference type="EC" id="3.5.4.3"/>
    </reaction>
</comment>
<evidence type="ECO:0000256" key="6">
    <source>
        <dbReference type="ARBA" id="ARBA00022833"/>
    </source>
</evidence>
<evidence type="ECO:0000256" key="1">
    <source>
        <dbReference type="ARBA" id="ARBA00004984"/>
    </source>
</evidence>
<keyword evidence="11" id="KW-1185">Reference proteome</keyword>
<comment type="similarity">
    <text evidence="2 8">Belongs to the metallo-dependent hydrolases superfamily. ATZ/TRZ family.</text>
</comment>
<dbReference type="AlphaFoldDB" id="A0A4T0UU20"/>
<evidence type="ECO:0000256" key="4">
    <source>
        <dbReference type="ARBA" id="ARBA00022723"/>
    </source>
</evidence>
<dbReference type="Pfam" id="PF01979">
    <property type="entry name" value="Amidohydro_1"/>
    <property type="match status" value="1"/>
</dbReference>
<dbReference type="Gene3D" id="3.20.20.140">
    <property type="entry name" value="Metal-dependent hydrolases"/>
    <property type="match status" value="1"/>
</dbReference>
<dbReference type="Proteomes" id="UP000308891">
    <property type="component" value="Unassembled WGS sequence"/>
</dbReference>
<dbReference type="GO" id="GO:0006147">
    <property type="term" value="P:guanine catabolic process"/>
    <property type="evidence" value="ECO:0007669"/>
    <property type="project" value="UniProtKB-UniRule"/>
</dbReference>
<dbReference type="InterPro" id="IPR014311">
    <property type="entry name" value="Guanine_deaminase"/>
</dbReference>
<dbReference type="PANTHER" id="PTHR11271">
    <property type="entry name" value="GUANINE DEAMINASE"/>
    <property type="match status" value="1"/>
</dbReference>
<dbReference type="InterPro" id="IPR011059">
    <property type="entry name" value="Metal-dep_hydrolase_composite"/>
</dbReference>
<evidence type="ECO:0000256" key="2">
    <source>
        <dbReference type="ARBA" id="ARBA00006745"/>
    </source>
</evidence>
<comment type="pathway">
    <text evidence="1 8">Purine metabolism; guanine degradation; xanthine from guanine: step 1/1.</text>
</comment>
<dbReference type="CDD" id="cd01303">
    <property type="entry name" value="GDEase"/>
    <property type="match status" value="1"/>
</dbReference>
<dbReference type="OrthoDB" id="3189065at2"/>
<dbReference type="GO" id="GO:0005829">
    <property type="term" value="C:cytosol"/>
    <property type="evidence" value="ECO:0007669"/>
    <property type="project" value="TreeGrafter"/>
</dbReference>
<keyword evidence="4 8" id="KW-0479">Metal-binding</keyword>
<evidence type="ECO:0000313" key="10">
    <source>
        <dbReference type="EMBL" id="TIC82388.1"/>
    </source>
</evidence>